<evidence type="ECO:0000256" key="1">
    <source>
        <dbReference type="SAM" id="Phobius"/>
    </source>
</evidence>
<dbReference type="OrthoDB" id="199424at2"/>
<keyword evidence="1" id="KW-0472">Membrane</keyword>
<keyword evidence="3" id="KW-1185">Reference proteome</keyword>
<dbReference type="RefSeq" id="WP_151117455.1">
    <property type="nucleotide sequence ID" value="NZ_CP042582.1"/>
</dbReference>
<feature type="transmembrane region" description="Helical" evidence="1">
    <location>
        <begin position="41"/>
        <end position="63"/>
    </location>
</feature>
<organism evidence="2 3">
    <name type="scientific">Hypericibacter adhaerens</name>
    <dbReference type="NCBI Taxonomy" id="2602016"/>
    <lineage>
        <taxon>Bacteria</taxon>
        <taxon>Pseudomonadati</taxon>
        <taxon>Pseudomonadota</taxon>
        <taxon>Alphaproteobacteria</taxon>
        <taxon>Rhodospirillales</taxon>
        <taxon>Dongiaceae</taxon>
        <taxon>Hypericibacter</taxon>
    </lineage>
</organism>
<gene>
    <name evidence="2" type="ORF">FRZ61_21900</name>
</gene>
<feature type="transmembrane region" description="Helical" evidence="1">
    <location>
        <begin position="83"/>
        <end position="101"/>
    </location>
</feature>
<keyword evidence="1" id="KW-0812">Transmembrane</keyword>
<evidence type="ECO:0000313" key="3">
    <source>
        <dbReference type="Proteomes" id="UP000325797"/>
    </source>
</evidence>
<dbReference type="EMBL" id="CP042582">
    <property type="protein sequence ID" value="QEX22260.1"/>
    <property type="molecule type" value="Genomic_DNA"/>
</dbReference>
<keyword evidence="1" id="KW-1133">Transmembrane helix</keyword>
<protein>
    <recommendedName>
        <fullName evidence="4">DUF304 domain-containing protein</fullName>
    </recommendedName>
</protein>
<dbReference type="Proteomes" id="UP000325797">
    <property type="component" value="Chromosome"/>
</dbReference>
<name>A0A5J6N123_9PROT</name>
<evidence type="ECO:0008006" key="4">
    <source>
        <dbReference type="Google" id="ProtNLM"/>
    </source>
</evidence>
<dbReference type="AlphaFoldDB" id="A0A5J6N123"/>
<sequence>MKEGAKSSIAEQSFFQPFLLPGEKVIWVGRPVRPRWVGADIWHWLISTFALLWLLPCGFASILIWQRVTRRGWEAALSHQGPFVALGVFTVLFVGITVWLIRRRVGRLRRTAYVLTDRRALKLDNREKLPASTSLDIVDRFDTHILADGSGDLVFGYANEYVFNDVGGLEWIKKPGLTFEDINDVPRVLSLAQEALAKLGFKPVS</sequence>
<accession>A0A5J6N123</accession>
<evidence type="ECO:0000313" key="2">
    <source>
        <dbReference type="EMBL" id="QEX22260.1"/>
    </source>
</evidence>
<dbReference type="KEGG" id="hadh:FRZ61_21900"/>
<proteinExistence type="predicted"/>
<reference evidence="2 3" key="1">
    <citation type="submission" date="2019-08" db="EMBL/GenBank/DDBJ databases">
        <title>Hyperibacter terrae gen. nov., sp. nov. and Hyperibacter viscosus sp. nov., two new members in the family Rhodospirillaceae isolated from the rhizosphere of Hypericum perforatum.</title>
        <authorList>
            <person name="Noviana Z."/>
        </authorList>
    </citation>
    <scope>NUCLEOTIDE SEQUENCE [LARGE SCALE GENOMIC DNA]</scope>
    <source>
        <strain evidence="2 3">R5959</strain>
    </source>
</reference>